<dbReference type="EMBL" id="CP126666">
    <property type="protein sequence ID" value="WKA13106.1"/>
    <property type="molecule type" value="Genomic_DNA"/>
</dbReference>
<evidence type="ECO:0000313" key="1">
    <source>
        <dbReference type="EMBL" id="WKA13106.1"/>
    </source>
</evidence>
<keyword evidence="2" id="KW-1185">Reference proteome</keyword>
<dbReference type="Proteomes" id="UP001227230">
    <property type="component" value="Chromosome 19"/>
</dbReference>
<evidence type="ECO:0000313" key="2">
    <source>
        <dbReference type="Proteomes" id="UP001227230"/>
    </source>
</evidence>
<proteinExistence type="predicted"/>
<gene>
    <name evidence="1" type="ORF">VitviT2T_030439</name>
</gene>
<protein>
    <submittedName>
        <fullName evidence="1">Uncharacterized protein</fullName>
    </submittedName>
</protein>
<accession>A0ABY9E1V0</accession>
<organism evidence="1 2">
    <name type="scientific">Vitis vinifera</name>
    <name type="common">Grape</name>
    <dbReference type="NCBI Taxonomy" id="29760"/>
    <lineage>
        <taxon>Eukaryota</taxon>
        <taxon>Viridiplantae</taxon>
        <taxon>Streptophyta</taxon>
        <taxon>Embryophyta</taxon>
        <taxon>Tracheophyta</taxon>
        <taxon>Spermatophyta</taxon>
        <taxon>Magnoliopsida</taxon>
        <taxon>eudicotyledons</taxon>
        <taxon>Gunneridae</taxon>
        <taxon>Pentapetalae</taxon>
        <taxon>rosids</taxon>
        <taxon>Vitales</taxon>
        <taxon>Vitaceae</taxon>
        <taxon>Viteae</taxon>
        <taxon>Vitis</taxon>
    </lineage>
</organism>
<sequence length="131" mass="15141">MTRLRMERVRTRLSHTPFDYPIRLYRMSLADNFVRGLEIRPRLEEIDNVLHTDREIEFQHLFHQLQLSDGAPSTSVSMVIALPSPDQASLLSLCFLEEVTNDGVVIDPTEMIDGVVPCDEYRDEMEMMTVS</sequence>
<name>A0ABY9E1V0_VITVI</name>
<reference evidence="1 2" key="1">
    <citation type="journal article" date="2023" name="Hortic Res">
        <title>The complete reference genome for grapevine (Vitis vinifera L.) genetics and breeding.</title>
        <authorList>
            <person name="Shi X."/>
            <person name="Cao S."/>
            <person name="Wang X."/>
            <person name="Huang S."/>
            <person name="Wang Y."/>
            <person name="Liu Z."/>
            <person name="Liu W."/>
            <person name="Leng X."/>
            <person name="Peng Y."/>
            <person name="Wang N."/>
            <person name="Wang Y."/>
            <person name="Ma Z."/>
            <person name="Xu X."/>
            <person name="Zhang F."/>
            <person name="Xue H."/>
            <person name="Zhong H."/>
            <person name="Wang Y."/>
            <person name="Zhang K."/>
            <person name="Velt A."/>
            <person name="Avia K."/>
            <person name="Holtgrawe D."/>
            <person name="Grimplet J."/>
            <person name="Matus J.T."/>
            <person name="Ware D."/>
            <person name="Wu X."/>
            <person name="Wang H."/>
            <person name="Liu C."/>
            <person name="Fang Y."/>
            <person name="Rustenholz C."/>
            <person name="Cheng Z."/>
            <person name="Xiao H."/>
            <person name="Zhou Y."/>
        </authorList>
    </citation>
    <scope>NUCLEOTIDE SEQUENCE [LARGE SCALE GENOMIC DNA]</scope>
    <source>
        <strain evidence="2">cv. Pinot noir / PN40024</strain>
        <tissue evidence="1">Leaf</tissue>
    </source>
</reference>